<dbReference type="RefSeq" id="WP_006121853.1">
    <property type="nucleotide sequence ID" value="NZ_AHIE01000038.1"/>
</dbReference>
<accession>H3RJZ8</accession>
<feature type="region of interest" description="Disordered" evidence="1">
    <location>
        <begin position="123"/>
        <end position="163"/>
    </location>
</feature>
<geneLocation type="plasmid" evidence="2 5">
    <name>pDSJ10</name>
</geneLocation>
<evidence type="ECO:0000313" key="3">
    <source>
        <dbReference type="EMBL" id="EHT98039.1"/>
    </source>
</evidence>
<dbReference type="EMBL" id="AHIE01000038">
    <property type="protein sequence ID" value="EHT98039.1"/>
    <property type="molecule type" value="Genomic_DNA"/>
</dbReference>
<protein>
    <submittedName>
        <fullName evidence="2 3">Avirulence protein</fullName>
    </submittedName>
</protein>
<dbReference type="eggNOG" id="ENOG502Z93I">
    <property type="taxonomic scope" value="Bacteria"/>
</dbReference>
<dbReference type="PATRIC" id="fig|660596.6.peg.4683"/>
<dbReference type="InterPro" id="IPR021085">
    <property type="entry name" value="AvrE_T3Es"/>
</dbReference>
<evidence type="ECO:0000256" key="1">
    <source>
        <dbReference type="SAM" id="MobiDB-lite"/>
    </source>
</evidence>
<feature type="compositionally biased region" description="Basic and acidic residues" evidence="1">
    <location>
        <begin position="147"/>
        <end position="163"/>
    </location>
</feature>
<organism evidence="3 4">
    <name type="scientific">Pantoea stewartii subsp. stewartii DC283</name>
    <dbReference type="NCBI Taxonomy" id="660596"/>
    <lineage>
        <taxon>Bacteria</taxon>
        <taxon>Pseudomonadati</taxon>
        <taxon>Pseudomonadota</taxon>
        <taxon>Gammaproteobacteria</taxon>
        <taxon>Enterobacterales</taxon>
        <taxon>Erwiniaceae</taxon>
        <taxon>Pantoea</taxon>
    </lineage>
</organism>
<dbReference type="Proteomes" id="UP000192380">
    <property type="component" value="Plasmid pDSJ10"/>
</dbReference>
<dbReference type="OrthoDB" id="6722206at2"/>
<proteinExistence type="predicted"/>
<reference evidence="3" key="2">
    <citation type="submission" date="2012-01" db="EMBL/GenBank/DDBJ databases">
        <authorList>
            <person name="Biehl B.S."/>
            <person name="Ding Y."/>
            <person name="Dugan-Rocha S.P."/>
            <person name="Gibbs R.A."/>
            <person name="Glasner J.D."/>
            <person name="Kovar C."/>
            <person name="Muzny D.M."/>
            <person name="Neeno-Eckwall E.C."/>
            <person name="Perna N.T."/>
            <person name="Qin X."/>
            <person name="von Bodman S.B."/>
            <person name="Weinstock G.M."/>
        </authorList>
    </citation>
    <scope>NUCLEOTIDE SEQUENCE</scope>
    <source>
        <strain evidence="3">DC283</strain>
    </source>
</reference>
<dbReference type="EMBL" id="CP017591">
    <property type="protein sequence ID" value="ARF52487.1"/>
    <property type="molecule type" value="Genomic_DNA"/>
</dbReference>
<keyword evidence="2" id="KW-0614">Plasmid</keyword>
<reference evidence="2 5" key="3">
    <citation type="submission" date="2016-10" db="EMBL/GenBank/DDBJ databases">
        <title>Complete Genome Assembly of Pantoea stewartii subsp. stewartii DC283, a Corn Pathogen.</title>
        <authorList>
            <person name="Duong D.A."/>
            <person name="Stevens A.M."/>
            <person name="Jensen R.V."/>
        </authorList>
    </citation>
    <scope>NUCLEOTIDE SEQUENCE [LARGE SCALE GENOMIC DNA]</scope>
    <source>
        <strain evidence="2 5">DC283</strain>
        <plasmid evidence="2 5">pDSJ10</plasmid>
    </source>
</reference>
<evidence type="ECO:0000313" key="4">
    <source>
        <dbReference type="Proteomes" id="UP000005050"/>
    </source>
</evidence>
<evidence type="ECO:0000313" key="5">
    <source>
        <dbReference type="Proteomes" id="UP000192380"/>
    </source>
</evidence>
<dbReference type="Proteomes" id="UP000005050">
    <property type="component" value="Unassembled WGS sequence"/>
</dbReference>
<name>H3RJZ8_PANSE</name>
<feature type="compositionally biased region" description="Polar residues" evidence="1">
    <location>
        <begin position="94"/>
        <end position="104"/>
    </location>
</feature>
<sequence length="1835" mass="201156">MRLNLHATEKKTTVQNVENPNNSTIPPLQQGSSSSAPQASGGTLASEGKNIASMPAIRQHLSADGENGAARQKNKSFSLKNFLGFKKTTKAPAQPTNPGSNVPESSRIRRPTLGDFLAQPEQDGEIQAPHPSAASPRLTRSPGVSRHSVEDMRDKPVAKADPRETSAIDIKHQLNNFNQMRQNILNKTRPFSQGATTSSVMDARAPLPAIPSTTSEITEEVDATQPEQQLPQRHLDARENPSRILKTGRDVTSIHRFRPTLPAIAENTAEAEANRRIQPLQTPPPLENTPVSPLSLTLDKGKLRLADSNPTAMNTLLEQTLGKEGQHYVAHTASAEGNHHMLLDEQGHLFDLKSHEGGYSVFHNSLPSTVKMQLSKNNDEPIKLVNDNGKLILDRGAEGQKVLHLNPPGEIHHAYLSGIWRHSVAGEMNQENQWVRIHDDKIHYLNNEVGVWQTSDKTPYSQLSVQGDGKLYAVRDSRALHNLSDNHVSESFVDKIKSFAVSEHGEVAVLTDTESPHHICLMPSANAVSSERIAFSLHLADTMQMLQRGEPHLETQSIALKDGRLFAADSEGKLYCGELSQIKDGELPMNPMSQNVLKQHFGHDHRIEGFFTDDNGQVNALVKDNFRQMHACPLADDNQFHAGWNLSDALIINNQLGLNNINPAPHEIVNLGHEGSLTLQDGKVHYFDQLTRGWTEAEAGCQQLKKGLDGGAYILKEGEVKRLNINQSTSSISQGRDNFFALPHVRNKPEPGTALHGLDKTDKAQAIAVVGVNNYLALSEKGDIRSFQIKPGAQQLARPARTLSQEGLNGTLKDIHLDKKQNLYAVTREGEIFRQAREHWQQGESGRGWQKLTMPPGESGIDRIETDAHFHPVAVLLDGSRYQLRGETWHPQNASEPTQLETGLRDSQRVFARLNQDMKGGLIPGTGLTIQASAQLAGKTGRENRQIKSKFAERVRAYIFNPTMATPRPLKNIAYNLQHRWQGRRGLSAVYEMQGALIKQLESQNVRNKGAQTDLQSKLDALDFGEQGATLLKNIKQFREELENSATQAAILLGKHQGVLTSNGQINEKFKPPISKAAIQSFNVNRSGRDLSKGLEQAVRAASPSPQSKLQKLLSHFVTSGLNMSHQKGDIPLGRQRDPNDENALTKSRLILDVVTLGELHEFVDKAALISGHNPDPSQIAQLHQQFEALRENQYEANPVKQFTDMGFTHNAALEANYDAVKAFINAFRKEHHGVNLTTRTVLETQGNASLEKKLKDTLLSLNAGESMSFSRAYSGGLSTAFVPTIKKIPVPIVPGAGITLDRAYNLTFGRTDGGLDVSFARDGGVTGTLSVSTGHDLLPYMTGTQTTAENASDWLSKKHKISPDFRIGATLSSNMQRTLQNSLNFKLTEDELPSFLNGMIQGTLTPVDLMKKGIEHQMKQGSKLVFNIDVSAASDLRAGINITADGSKPDTATFRASTGLSASANLVSARSERSTTVGQLGNTVSASDNRPTFFNSANIGANLTLSAGVAHDFIRGASVSQDGTTKPEKKPGTFPAFMSVNVSAALALDNRTTQSISVEMKHADPVSQNDIDELISTLGKHFKDSMSTTLLSSLKNQENPDPAEQLKSLDRHFSYNNVVGDDRYEAVRSLKQLVQRQRAAESNMMELGSAKHTTQYSNLSRLDENGIFDILHHHFNAALPPTSATRISNMMANNPLLKALIQKLQSSPFTSASVSMELKDGLRDQTEKAILDGKVGREELALLFQDRNNLRIRSINVSQSVSKSEGFNMPTLLLGASNSAGLSMGRNIGTINFKYGQDQDTPRRFTLEGEIAKANPDVASALSELKKEGFEMKS</sequence>
<keyword evidence="5" id="KW-1185">Reference proteome</keyword>
<feature type="region of interest" description="Disordered" evidence="1">
    <location>
        <begin position="1"/>
        <end position="53"/>
    </location>
</feature>
<dbReference type="Pfam" id="PF11725">
    <property type="entry name" value="AvrE_T3Es"/>
    <property type="match status" value="1"/>
</dbReference>
<reference evidence="3 4" key="1">
    <citation type="journal article" date="2012" name="Mol. Microbiol.">
        <title>The genetic and structural basis of two distinct terminal side branch residues in stewartan and amylovoran exopolysaccharides and their potential role in host adaptation.</title>
        <authorList>
            <person name="Wang X."/>
            <person name="Yang F."/>
            <person name="von Bodman S.B."/>
        </authorList>
    </citation>
    <scope>NUCLEOTIDE SEQUENCE [LARGE SCALE GENOMIC DNA]</scope>
    <source>
        <strain evidence="3 4">DC283</strain>
    </source>
</reference>
<feature type="region of interest" description="Disordered" evidence="1">
    <location>
        <begin position="86"/>
        <end position="108"/>
    </location>
</feature>
<feature type="compositionally biased region" description="Low complexity" evidence="1">
    <location>
        <begin position="26"/>
        <end position="42"/>
    </location>
</feature>
<gene>
    <name evidence="3" type="ORF">CKS_3276</name>
    <name evidence="2" type="ORF">DSJ_24965</name>
</gene>
<feature type="compositionally biased region" description="Polar residues" evidence="1">
    <location>
        <begin position="13"/>
        <end position="25"/>
    </location>
</feature>
<evidence type="ECO:0000313" key="2">
    <source>
        <dbReference type="EMBL" id="ARF52487.1"/>
    </source>
</evidence>
<dbReference type="KEGG" id="pstw:DSJ_24965"/>